<evidence type="ECO:0000256" key="1">
    <source>
        <dbReference type="SAM" id="MobiDB-lite"/>
    </source>
</evidence>
<proteinExistence type="predicted"/>
<keyword evidence="4" id="KW-1185">Reference proteome</keyword>
<dbReference type="Pfam" id="PF12762">
    <property type="entry name" value="DDE_Tnp_IS1595"/>
    <property type="match status" value="1"/>
</dbReference>
<dbReference type="EMBL" id="JAJSOF020000036">
    <property type="protein sequence ID" value="KAJ4429038.1"/>
    <property type="molecule type" value="Genomic_DNA"/>
</dbReference>
<organism evidence="3 4">
    <name type="scientific">Periplaneta americana</name>
    <name type="common">American cockroach</name>
    <name type="synonym">Blatta americana</name>
    <dbReference type="NCBI Taxonomy" id="6978"/>
    <lineage>
        <taxon>Eukaryota</taxon>
        <taxon>Metazoa</taxon>
        <taxon>Ecdysozoa</taxon>
        <taxon>Arthropoda</taxon>
        <taxon>Hexapoda</taxon>
        <taxon>Insecta</taxon>
        <taxon>Pterygota</taxon>
        <taxon>Neoptera</taxon>
        <taxon>Polyneoptera</taxon>
        <taxon>Dictyoptera</taxon>
        <taxon>Blattodea</taxon>
        <taxon>Blattoidea</taxon>
        <taxon>Blattidae</taxon>
        <taxon>Blattinae</taxon>
        <taxon>Periplaneta</taxon>
    </lineage>
</organism>
<accession>A0ABQ8S511</accession>
<feature type="compositionally biased region" description="Acidic residues" evidence="1">
    <location>
        <begin position="382"/>
        <end position="393"/>
    </location>
</feature>
<dbReference type="InterPro" id="IPR024445">
    <property type="entry name" value="Tnp_ISXO2-like"/>
</dbReference>
<sequence length="393" mass="44517">MGDSYDRIRKECHTRGEPDISDATIADWTSYCCEVCMDSLDCRYGNQPLIDGQGHIVKVDECKIGRPKCHVGRLVEGMWVLGLIDRQNREIRLKVCPDKRRDAQTLLRLIRKHIQPNTEIYIDCRRGYDSLNQHQFQHMSRLSRGGVHHKDMAMHPENGRDAQTLLRFTRKHVQPNTTIYTDCWRGYDSVNQHQFQHISVNHSLNFVNPVTGVHTNNIESVWRPLRKRLSRGGIHHNDMAMHPDNGRDAQTQPKITTRALTLSTLHGSEDVTVCIEETNDVKENVVFKLGCLHVIRPLPRIQPAASSRRGFASVVTSSPYKASLLESQAKIRGNEKSGDGVVNGKGNSAARRLFIGKGKKATKTDQEETSEEESDPKYSDSSDSEDNDAVFIL</sequence>
<dbReference type="PANTHER" id="PTHR47163">
    <property type="entry name" value="DDE_TNP_IS1595 DOMAIN-CONTAINING PROTEIN"/>
    <property type="match status" value="1"/>
</dbReference>
<dbReference type="Proteomes" id="UP001148838">
    <property type="component" value="Unassembled WGS sequence"/>
</dbReference>
<evidence type="ECO:0000313" key="3">
    <source>
        <dbReference type="EMBL" id="KAJ4429038.1"/>
    </source>
</evidence>
<evidence type="ECO:0000313" key="4">
    <source>
        <dbReference type="Proteomes" id="UP001148838"/>
    </source>
</evidence>
<gene>
    <name evidence="3" type="ORF">ANN_26034</name>
</gene>
<dbReference type="InterPro" id="IPR053164">
    <property type="entry name" value="IS1016-like_transposase"/>
</dbReference>
<dbReference type="PANTHER" id="PTHR47163:SF2">
    <property type="entry name" value="SI:DKEY-17M8.2"/>
    <property type="match status" value="1"/>
</dbReference>
<evidence type="ECO:0000259" key="2">
    <source>
        <dbReference type="SMART" id="SM01126"/>
    </source>
</evidence>
<reference evidence="3 4" key="1">
    <citation type="journal article" date="2022" name="Allergy">
        <title>Genome assembly and annotation of Periplaneta americana reveal a comprehensive cockroach allergen profile.</title>
        <authorList>
            <person name="Wang L."/>
            <person name="Xiong Q."/>
            <person name="Saelim N."/>
            <person name="Wang L."/>
            <person name="Nong W."/>
            <person name="Wan A.T."/>
            <person name="Shi M."/>
            <person name="Liu X."/>
            <person name="Cao Q."/>
            <person name="Hui J.H.L."/>
            <person name="Sookrung N."/>
            <person name="Leung T.F."/>
            <person name="Tungtrongchitr A."/>
            <person name="Tsui S.K.W."/>
        </authorList>
    </citation>
    <scope>NUCLEOTIDE SEQUENCE [LARGE SCALE GENOMIC DNA]</scope>
    <source>
        <strain evidence="3">PWHHKU_190912</strain>
    </source>
</reference>
<feature type="region of interest" description="Disordered" evidence="1">
    <location>
        <begin position="352"/>
        <end position="393"/>
    </location>
</feature>
<name>A0ABQ8S511_PERAM</name>
<comment type="caution">
    <text evidence="3">The sequence shown here is derived from an EMBL/GenBank/DDBJ whole genome shotgun (WGS) entry which is preliminary data.</text>
</comment>
<protein>
    <recommendedName>
        <fullName evidence="2">ISXO2-like transposase domain-containing protein</fullName>
    </recommendedName>
</protein>
<dbReference type="SMART" id="SM01126">
    <property type="entry name" value="DDE_Tnp_IS1595"/>
    <property type="match status" value="1"/>
</dbReference>
<feature type="domain" description="ISXO2-like transposase" evidence="2">
    <location>
        <begin position="49"/>
        <end position="237"/>
    </location>
</feature>